<organism evidence="8 9">
    <name type="scientific">Pseudoroseicyclus tamaricis</name>
    <dbReference type="NCBI Taxonomy" id="2705421"/>
    <lineage>
        <taxon>Bacteria</taxon>
        <taxon>Pseudomonadati</taxon>
        <taxon>Pseudomonadota</taxon>
        <taxon>Alphaproteobacteria</taxon>
        <taxon>Rhodobacterales</taxon>
        <taxon>Paracoccaceae</taxon>
        <taxon>Pseudoroseicyclus</taxon>
    </lineage>
</organism>
<comment type="subcellular location">
    <subcellularLocation>
        <location evidence="1">Membrane</location>
        <topology evidence="1">Multi-pass membrane protein</topology>
    </subcellularLocation>
</comment>
<evidence type="ECO:0000256" key="6">
    <source>
        <dbReference type="SAM" id="Phobius"/>
    </source>
</evidence>
<evidence type="ECO:0000256" key="2">
    <source>
        <dbReference type="ARBA" id="ARBA00009853"/>
    </source>
</evidence>
<feature type="domain" description="EamA" evidence="7">
    <location>
        <begin position="157"/>
        <end position="288"/>
    </location>
</feature>
<evidence type="ECO:0000313" key="8">
    <source>
        <dbReference type="EMBL" id="NDV00642.1"/>
    </source>
</evidence>
<evidence type="ECO:0000256" key="5">
    <source>
        <dbReference type="ARBA" id="ARBA00023136"/>
    </source>
</evidence>
<feature type="transmembrane region" description="Helical" evidence="6">
    <location>
        <begin position="272"/>
        <end position="289"/>
    </location>
</feature>
<protein>
    <submittedName>
        <fullName evidence="8">EamA family transporter</fullName>
    </submittedName>
</protein>
<dbReference type="Pfam" id="PF00892">
    <property type="entry name" value="EamA"/>
    <property type="match status" value="2"/>
</dbReference>
<keyword evidence="4 6" id="KW-1133">Transmembrane helix</keyword>
<evidence type="ECO:0000256" key="1">
    <source>
        <dbReference type="ARBA" id="ARBA00004141"/>
    </source>
</evidence>
<dbReference type="Proteomes" id="UP000474757">
    <property type="component" value="Unassembled WGS sequence"/>
</dbReference>
<comment type="similarity">
    <text evidence="2">Belongs to the drug/metabolite transporter (DMT) superfamily. 10 TMS drug/metabolite exporter (DME) (TC 2.A.7.3) family.</text>
</comment>
<feature type="transmembrane region" description="Helical" evidence="6">
    <location>
        <begin position="154"/>
        <end position="176"/>
    </location>
</feature>
<dbReference type="PANTHER" id="PTHR22911:SF6">
    <property type="entry name" value="SOLUTE CARRIER FAMILY 35 MEMBER G1"/>
    <property type="match status" value="1"/>
</dbReference>
<dbReference type="AlphaFoldDB" id="A0A6B2JZ41"/>
<sequence>MTPTITAATGQGGAGKAALWMIGAVVAFSTMAVAARTLSGQFDTFEIMFYRSLVGIVLVVGTAAATGHLRDVRATRLPLHLVRNLAHFTGQNLWFFAIPLIPLAQVFALEFTSPIWVILLSPLLLGERITKIGLFAALLGFVGILVVTRPTPEAISPGLISAALAAIGFALTAIFTRRLTRAERITSILFWLVTMQAAFGLICAGIDGEIARPSAASVPWLILIGCGGVVAHFCLTTALSLAPAPIVMPIDFARLPLIAVVGAIFYAEPLDIFVFLGAALIFAGNYINITRGQPARPSGNAAAPRDH</sequence>
<dbReference type="InterPro" id="IPR037185">
    <property type="entry name" value="EmrE-like"/>
</dbReference>
<proteinExistence type="inferred from homology"/>
<accession>A0A6B2JZ41</accession>
<feature type="domain" description="EamA" evidence="7">
    <location>
        <begin position="16"/>
        <end position="148"/>
    </location>
</feature>
<feature type="transmembrane region" description="Helical" evidence="6">
    <location>
        <begin position="47"/>
        <end position="69"/>
    </location>
</feature>
<gene>
    <name evidence="8" type="ORF">GZA08_06630</name>
</gene>
<evidence type="ECO:0000256" key="3">
    <source>
        <dbReference type="ARBA" id="ARBA00022692"/>
    </source>
</evidence>
<dbReference type="GO" id="GO:0016020">
    <property type="term" value="C:membrane"/>
    <property type="evidence" value="ECO:0007669"/>
    <property type="project" value="UniProtKB-SubCell"/>
</dbReference>
<dbReference type="InterPro" id="IPR000620">
    <property type="entry name" value="EamA_dom"/>
</dbReference>
<dbReference type="EMBL" id="JAAGAB010000002">
    <property type="protein sequence ID" value="NDV00642.1"/>
    <property type="molecule type" value="Genomic_DNA"/>
</dbReference>
<keyword evidence="9" id="KW-1185">Reference proteome</keyword>
<evidence type="ECO:0000313" key="9">
    <source>
        <dbReference type="Proteomes" id="UP000474757"/>
    </source>
</evidence>
<evidence type="ECO:0000256" key="4">
    <source>
        <dbReference type="ARBA" id="ARBA00022989"/>
    </source>
</evidence>
<feature type="transmembrane region" description="Helical" evidence="6">
    <location>
        <begin position="246"/>
        <end position="266"/>
    </location>
</feature>
<dbReference type="PANTHER" id="PTHR22911">
    <property type="entry name" value="ACYL-MALONYL CONDENSING ENZYME-RELATED"/>
    <property type="match status" value="1"/>
</dbReference>
<reference evidence="8 9" key="1">
    <citation type="submission" date="2020-02" db="EMBL/GenBank/DDBJ databases">
        <title>Pseudoroseicyclus tamarix, sp. nov., isolated from offshore sediment of a Tamarix chinensis forest.</title>
        <authorList>
            <person name="Gai Y."/>
        </authorList>
    </citation>
    <scope>NUCLEOTIDE SEQUENCE [LARGE SCALE GENOMIC DNA]</scope>
    <source>
        <strain evidence="8 9">CLL3-39</strain>
    </source>
</reference>
<feature type="transmembrane region" description="Helical" evidence="6">
    <location>
        <begin position="93"/>
        <end position="120"/>
    </location>
</feature>
<feature type="transmembrane region" description="Helical" evidence="6">
    <location>
        <begin position="132"/>
        <end position="148"/>
    </location>
</feature>
<evidence type="ECO:0000259" key="7">
    <source>
        <dbReference type="Pfam" id="PF00892"/>
    </source>
</evidence>
<dbReference type="RefSeq" id="WP_163891332.1">
    <property type="nucleotide sequence ID" value="NZ_JAAFYS010000002.1"/>
</dbReference>
<keyword evidence="5 6" id="KW-0472">Membrane</keyword>
<dbReference type="SUPFAM" id="SSF103481">
    <property type="entry name" value="Multidrug resistance efflux transporter EmrE"/>
    <property type="match status" value="2"/>
</dbReference>
<keyword evidence="3 6" id="KW-0812">Transmembrane</keyword>
<feature type="transmembrane region" description="Helical" evidence="6">
    <location>
        <begin position="17"/>
        <end position="35"/>
    </location>
</feature>
<feature type="transmembrane region" description="Helical" evidence="6">
    <location>
        <begin position="188"/>
        <end position="208"/>
    </location>
</feature>
<feature type="transmembrane region" description="Helical" evidence="6">
    <location>
        <begin position="220"/>
        <end position="239"/>
    </location>
</feature>
<name>A0A6B2JZ41_9RHOB</name>
<comment type="caution">
    <text evidence="8">The sequence shown here is derived from an EMBL/GenBank/DDBJ whole genome shotgun (WGS) entry which is preliminary data.</text>
</comment>